<sequence>MRSLAVSLGLVLAASGNAAPVEAATPVRTVQLALTVGIDITVPASVNLGAPSSAACWSGSWARWRCATSAGR</sequence>
<proteinExistence type="predicted"/>
<evidence type="ECO:0000256" key="1">
    <source>
        <dbReference type="SAM" id="SignalP"/>
    </source>
</evidence>
<dbReference type="RefSeq" id="WP_203148046.1">
    <property type="nucleotide sequence ID" value="NZ_JAEVHL010000029.1"/>
</dbReference>
<dbReference type="EMBL" id="JAEVHL010000029">
    <property type="protein sequence ID" value="MBM0275655.1"/>
    <property type="molecule type" value="Genomic_DNA"/>
</dbReference>
<keyword evidence="1" id="KW-0732">Signal</keyword>
<keyword evidence="3" id="KW-1185">Reference proteome</keyword>
<organism evidence="2 3">
    <name type="scientific">Micromonospora tarensis</name>
    <dbReference type="NCBI Taxonomy" id="2806100"/>
    <lineage>
        <taxon>Bacteria</taxon>
        <taxon>Bacillati</taxon>
        <taxon>Actinomycetota</taxon>
        <taxon>Actinomycetes</taxon>
        <taxon>Micromonosporales</taxon>
        <taxon>Micromonosporaceae</taxon>
        <taxon>Micromonospora</taxon>
    </lineage>
</organism>
<protein>
    <submittedName>
        <fullName evidence="2">Uncharacterized protein</fullName>
    </submittedName>
</protein>
<feature type="signal peptide" evidence="1">
    <location>
        <begin position="1"/>
        <end position="23"/>
    </location>
</feature>
<evidence type="ECO:0000313" key="2">
    <source>
        <dbReference type="EMBL" id="MBM0275655.1"/>
    </source>
</evidence>
<name>A0ABS1YE16_9ACTN</name>
<reference evidence="2 3" key="1">
    <citation type="submission" date="2021-01" db="EMBL/GenBank/DDBJ databases">
        <title>Draft genome sequence of Micromonospora sp. strain STR1s_6.</title>
        <authorList>
            <person name="Karlyshev A."/>
            <person name="Jawad R."/>
        </authorList>
    </citation>
    <scope>NUCLEOTIDE SEQUENCE [LARGE SCALE GENOMIC DNA]</scope>
    <source>
        <strain evidence="2 3">STR1S-6</strain>
    </source>
</reference>
<evidence type="ECO:0000313" key="3">
    <source>
        <dbReference type="Proteomes" id="UP000622245"/>
    </source>
</evidence>
<accession>A0ABS1YE16</accession>
<dbReference type="Proteomes" id="UP000622245">
    <property type="component" value="Unassembled WGS sequence"/>
</dbReference>
<gene>
    <name evidence="2" type="ORF">JM949_09470</name>
</gene>
<comment type="caution">
    <text evidence="2">The sequence shown here is derived from an EMBL/GenBank/DDBJ whole genome shotgun (WGS) entry which is preliminary data.</text>
</comment>
<feature type="chain" id="PRO_5045755889" evidence="1">
    <location>
        <begin position="24"/>
        <end position="72"/>
    </location>
</feature>